<dbReference type="InterPro" id="IPR035931">
    <property type="entry name" value="YlxR-like_sf"/>
</dbReference>
<evidence type="ECO:0000313" key="2">
    <source>
        <dbReference type="Proteomes" id="UP000654370"/>
    </source>
</evidence>
<name>A0A8H7UA86_MORIS</name>
<keyword evidence="2" id="KW-1185">Reference proteome</keyword>
<dbReference type="AlphaFoldDB" id="A0A8H7UA86"/>
<accession>A0A8H7UA86</accession>
<evidence type="ECO:0000313" key="1">
    <source>
        <dbReference type="EMBL" id="KAG2175445.1"/>
    </source>
</evidence>
<organism evidence="1 2">
    <name type="scientific">Mortierella isabellina</name>
    <name type="common">Filamentous fungus</name>
    <name type="synonym">Umbelopsis isabellina</name>
    <dbReference type="NCBI Taxonomy" id="91625"/>
    <lineage>
        <taxon>Eukaryota</taxon>
        <taxon>Fungi</taxon>
        <taxon>Fungi incertae sedis</taxon>
        <taxon>Mucoromycota</taxon>
        <taxon>Mucoromycotina</taxon>
        <taxon>Umbelopsidomycetes</taxon>
        <taxon>Umbelopsidales</taxon>
        <taxon>Umbelopsidaceae</taxon>
        <taxon>Umbelopsis</taxon>
    </lineage>
</organism>
<dbReference type="Proteomes" id="UP000654370">
    <property type="component" value="Unassembled WGS sequence"/>
</dbReference>
<sequence>MRALKKSSQQISIFLSMSRNIRGTQLAKRFKLPYDLTVSENYNIVSNETQAQITELSKKIKENPYAVSLSTPLRKCTFHERIMPEAFLTRFSTGIDQRTNTVWAVPTLDDRHERGIGQGRYVAQNREVLHAFEQTGRYKYAFRSKAHYRPDMTDYIESRLVERVRSLMQVHLQQADFVTLHATTDVWKVQGGDSDNPSTIVFAIAFDIPADSPFRMIETIHQRNTTYNIPIYNAEAIWGPSDSNDLKSKITDMPKASNGSSAIALSSGPENLKTSIALWKLAGYRQTVNHS</sequence>
<dbReference type="SUPFAM" id="SSF64376">
    <property type="entry name" value="YlxR-like"/>
    <property type="match status" value="1"/>
</dbReference>
<reference evidence="1" key="1">
    <citation type="submission" date="2020-12" db="EMBL/GenBank/DDBJ databases">
        <title>Metabolic potential, ecology and presence of endohyphal bacteria is reflected in genomic diversity of Mucoromycotina.</title>
        <authorList>
            <person name="Muszewska A."/>
            <person name="Okrasinska A."/>
            <person name="Steczkiewicz K."/>
            <person name="Drgas O."/>
            <person name="Orlowska M."/>
            <person name="Perlinska-Lenart U."/>
            <person name="Aleksandrzak-Piekarczyk T."/>
            <person name="Szatraj K."/>
            <person name="Zielenkiewicz U."/>
            <person name="Pilsyk S."/>
            <person name="Malc E."/>
            <person name="Mieczkowski P."/>
            <person name="Kruszewska J.S."/>
            <person name="Biernat P."/>
            <person name="Pawlowska J."/>
        </authorList>
    </citation>
    <scope>NUCLEOTIDE SEQUENCE</scope>
    <source>
        <strain evidence="1">WA0000067209</strain>
    </source>
</reference>
<dbReference type="OrthoDB" id="3363286at2759"/>
<dbReference type="EMBL" id="JAEPQZ010000011">
    <property type="protein sequence ID" value="KAG2175445.1"/>
    <property type="molecule type" value="Genomic_DNA"/>
</dbReference>
<gene>
    <name evidence="1" type="ORF">INT43_001092</name>
</gene>
<comment type="caution">
    <text evidence="1">The sequence shown here is derived from an EMBL/GenBank/DDBJ whole genome shotgun (WGS) entry which is preliminary data.</text>
</comment>
<protein>
    <submittedName>
        <fullName evidence="1">Uncharacterized protein</fullName>
    </submittedName>
</protein>
<proteinExistence type="predicted"/>